<keyword evidence="2" id="KW-1133">Transmembrane helix</keyword>
<protein>
    <submittedName>
        <fullName evidence="3">Uncharacterized protein</fullName>
    </submittedName>
</protein>
<feature type="compositionally biased region" description="Low complexity" evidence="1">
    <location>
        <begin position="1557"/>
        <end position="1567"/>
    </location>
</feature>
<comment type="caution">
    <text evidence="3">The sequence shown here is derived from an EMBL/GenBank/DDBJ whole genome shotgun (WGS) entry which is preliminary data.</text>
</comment>
<feature type="region of interest" description="Disordered" evidence="1">
    <location>
        <begin position="1430"/>
        <end position="1518"/>
    </location>
</feature>
<dbReference type="EMBL" id="JAQQBS010000001">
    <property type="protein sequence ID" value="KAK0176382.1"/>
    <property type="molecule type" value="Genomic_DNA"/>
</dbReference>
<organism evidence="3 4">
    <name type="scientific">Microctonus aethiopoides</name>
    <dbReference type="NCBI Taxonomy" id="144406"/>
    <lineage>
        <taxon>Eukaryota</taxon>
        <taxon>Metazoa</taxon>
        <taxon>Ecdysozoa</taxon>
        <taxon>Arthropoda</taxon>
        <taxon>Hexapoda</taxon>
        <taxon>Insecta</taxon>
        <taxon>Pterygota</taxon>
        <taxon>Neoptera</taxon>
        <taxon>Endopterygota</taxon>
        <taxon>Hymenoptera</taxon>
        <taxon>Apocrita</taxon>
        <taxon>Ichneumonoidea</taxon>
        <taxon>Braconidae</taxon>
        <taxon>Euphorinae</taxon>
        <taxon>Microctonus</taxon>
    </lineage>
</organism>
<feature type="region of interest" description="Disordered" evidence="1">
    <location>
        <begin position="717"/>
        <end position="737"/>
    </location>
</feature>
<proteinExistence type="predicted"/>
<feature type="compositionally biased region" description="Low complexity" evidence="1">
    <location>
        <begin position="1536"/>
        <end position="1545"/>
    </location>
</feature>
<feature type="compositionally biased region" description="Gly residues" evidence="1">
    <location>
        <begin position="1546"/>
        <end position="1556"/>
    </location>
</feature>
<feature type="compositionally biased region" description="Polar residues" evidence="1">
    <location>
        <begin position="1432"/>
        <end position="1453"/>
    </location>
</feature>
<evidence type="ECO:0000313" key="3">
    <source>
        <dbReference type="EMBL" id="KAK0176382.1"/>
    </source>
</evidence>
<reference evidence="3" key="2">
    <citation type="submission" date="2023-03" db="EMBL/GenBank/DDBJ databases">
        <authorList>
            <person name="Inwood S.N."/>
            <person name="Skelly J.G."/>
            <person name="Guhlin J."/>
            <person name="Harrop T.W.R."/>
            <person name="Goldson S.G."/>
            <person name="Dearden P.K."/>
        </authorList>
    </citation>
    <scope>NUCLEOTIDE SEQUENCE</scope>
    <source>
        <strain evidence="3">Irish</strain>
        <tissue evidence="3">Whole body</tissue>
    </source>
</reference>
<evidence type="ECO:0000313" key="4">
    <source>
        <dbReference type="Proteomes" id="UP001168990"/>
    </source>
</evidence>
<feature type="transmembrane region" description="Helical" evidence="2">
    <location>
        <begin position="6"/>
        <end position="23"/>
    </location>
</feature>
<feature type="compositionally biased region" description="Low complexity" evidence="1">
    <location>
        <begin position="1455"/>
        <end position="1518"/>
    </location>
</feature>
<feature type="compositionally biased region" description="Basic and acidic residues" evidence="1">
    <location>
        <begin position="473"/>
        <end position="485"/>
    </location>
</feature>
<evidence type="ECO:0000256" key="2">
    <source>
        <dbReference type="SAM" id="Phobius"/>
    </source>
</evidence>
<feature type="region of interest" description="Disordered" evidence="1">
    <location>
        <begin position="452"/>
        <end position="536"/>
    </location>
</feature>
<sequence length="1577" mass="166445">MWKLGNRAVIVLVCVLSGCIILYNIWDSILGVIITLLLVIYASILLLSNDNFQTPHALLLLEYIERAGRELYNLLRNFSFQTTFYTANLIDKTKLFYQNYIVTRMDRRRRNTYQLSSDTFVNSNKNSEFNIADELTPISRNRRRSYITGSENNSNIDSVNPHEFGGTRLLNKVTSTPLVQWKKRESRNGDVNHHDSNIVANHQTTLRRASSLQSSDLYGMSKEDETIYSPRGSPWGTSISPKMRSKAAGVKTIQTVTGPLLTSTRYNIDPKVYTDVTSPGLTSRLTKYAAEVNMKLIHQAQYSPGQFPKVNLNTSPTPIINARSSRARTSVTVRVAPPDTAQYSSPERQKIVSSMCPTKNQTSPSVVQVLKEISLKRHASRDDISVELAKKQRTDGIYDEELENYEEITQKRGRDELSKSQEEISIDNTLLRPSKRSKMPSCYDILNSLSSSTNVSSGVKRKADISRSGTPDIGKHFKSLDDIQRSRSFSTSPPQIINHKNSNDLADNQKDNTSSKNSTSSKKLLNSASPKLVSPYTNSLSKTMAEDEQNLNVNKSPIKLTDRLFMRAEPQNIDKLKSLIEEHASVSSKFTSDDGEEIKKSDVVNMRQTSMKARLQSMFDAISGKISGEIDPNVVIQAEQVKNNSTVITTSSSTNPQLSSSALTTLNASTSTTSINTTPISTSAVTPIIGKTKTNITPGKHVTFLLPTATLSTTNNDKVSLTTTKPPTQLSSITSEQKTDSIKKFETVDNQKPSQLKFNAPAHTNSSISIPTFGSVSSTAAAAQITQTTVVSSPSNSSTNLPTPTTSSMPSNIPNLFSPISTSSPSVIAFGTPQSTSTQKIQSNSPASFTLAPAKPVTTAATTAGFTFGSPSLISTTSANLQTSSTAVNESTPVLGFQSTATTSITTSATPALSTNLFTTNKPAMPTLFTATSVTTNSSAATTTAPTFSFGQLSSNPSSVQSTVNPPSQGTFSFGATNNSSVNLNPVTTTQTQISIKPQSDSITTPSTFTFGANNLNTTASTFGTNITSISESVPVFGSTNNLTTINTTGCTPATTSSSLFSFGKSSTTTQPILSFGASNNSQTTGINKTLTFGNPSQPSVPIFGVSNNNINNNSTNTTTSAQNLSSFGTISTANSQSNSTPGSSTMPFTFGTPSTEQSTFPSTSVNVTSTNANIQLFGAAPKSTMTSTFGMNPTTVNATANMTNNTNIPAATTTSTSLFNSAGNSNTIFGQSKIMPSTGTFGTSLSTSTNFAPTAPNTFSSTGQQSLSFGTQQPVTTASVFGSSSSANNMSTSTFGTPNTTTAPAPPAFGSSNTTSTGFGSLTSITPNFASASNTDFSASRPTTNLFGTQNLSSPTAFNSTNSAFATGATTTSATTATTAPPAFGTATTSISTFGTSSGFGNTNAPTPAFGSTITNTAFGSGFSGTNSSNPISPFSNQSSNTPTFGSTNTPFPSFGTASTNNTTSSGSNTGNSGAFSFTNPSTNQSQQQNSPFTFGSANTNNNNNNSNNNPASSATPFQFGAVVAPQPGGFNFTGGSPAPSFGGSSSGSSGGGMFSIGSGSTAPRSRSTRPRRQQR</sequence>
<feature type="transmembrane region" description="Helical" evidence="2">
    <location>
        <begin position="30"/>
        <end position="48"/>
    </location>
</feature>
<keyword evidence="4" id="KW-1185">Reference proteome</keyword>
<feature type="compositionally biased region" description="Low complexity" evidence="1">
    <location>
        <begin position="512"/>
        <end position="527"/>
    </location>
</feature>
<gene>
    <name evidence="3" type="ORF">PV328_000525</name>
</gene>
<feature type="region of interest" description="Disordered" evidence="1">
    <location>
        <begin position="1530"/>
        <end position="1577"/>
    </location>
</feature>
<evidence type="ECO:0000256" key="1">
    <source>
        <dbReference type="SAM" id="MobiDB-lite"/>
    </source>
</evidence>
<name>A0AA39KWM0_9HYME</name>
<feature type="region of interest" description="Disordered" evidence="1">
    <location>
        <begin position="788"/>
        <end position="810"/>
    </location>
</feature>
<accession>A0AA39KWM0</accession>
<dbReference type="Proteomes" id="UP001168990">
    <property type="component" value="Unassembled WGS sequence"/>
</dbReference>
<feature type="compositionally biased region" description="Basic residues" evidence="1">
    <location>
        <begin position="1568"/>
        <end position="1577"/>
    </location>
</feature>
<keyword evidence="2" id="KW-0472">Membrane</keyword>
<feature type="compositionally biased region" description="Polar residues" evidence="1">
    <location>
        <begin position="717"/>
        <end position="736"/>
    </location>
</feature>
<keyword evidence="2" id="KW-0812">Transmembrane</keyword>
<dbReference type="PROSITE" id="PS51257">
    <property type="entry name" value="PROKAR_LIPOPROTEIN"/>
    <property type="match status" value="1"/>
</dbReference>
<reference evidence="3" key="1">
    <citation type="journal article" date="2023" name="bioRxiv">
        <title>Scaffold-level genome assemblies of two parasitoid biocontrol wasps reveal the parthenogenesis mechanism and an associated novel virus.</title>
        <authorList>
            <person name="Inwood S."/>
            <person name="Skelly J."/>
            <person name="Guhlin J."/>
            <person name="Harrop T."/>
            <person name="Goldson S."/>
            <person name="Dearden P."/>
        </authorList>
    </citation>
    <scope>NUCLEOTIDE SEQUENCE</scope>
    <source>
        <strain evidence="3">Irish</strain>
        <tissue evidence="3">Whole body</tissue>
    </source>
</reference>
<feature type="compositionally biased region" description="Polar residues" evidence="1">
    <location>
        <begin position="486"/>
        <end position="506"/>
    </location>
</feature>